<evidence type="ECO:0000313" key="8">
    <source>
        <dbReference type="Proteomes" id="UP001439008"/>
    </source>
</evidence>
<dbReference type="PANTHER" id="PTHR24206">
    <property type="entry name" value="OS06G0237300 PROTEIN"/>
    <property type="match status" value="1"/>
</dbReference>
<name>A0ABV2AIV3_9EUKA</name>
<evidence type="ECO:0000256" key="1">
    <source>
        <dbReference type="ARBA" id="ARBA00022723"/>
    </source>
</evidence>
<dbReference type="Proteomes" id="UP001439008">
    <property type="component" value="Unassembled WGS sequence"/>
</dbReference>
<comment type="caution">
    <text evidence="7">The sequence shown here is derived from an EMBL/GenBank/DDBJ whole genome shotgun (WGS) entry which is preliminary data.</text>
</comment>
<evidence type="ECO:0000256" key="2">
    <source>
        <dbReference type="ARBA" id="ARBA00022833"/>
    </source>
</evidence>
<feature type="domain" description="LIM zinc-binding" evidence="6">
    <location>
        <begin position="302"/>
        <end position="363"/>
    </location>
</feature>
<evidence type="ECO:0000259" key="6">
    <source>
        <dbReference type="PROSITE" id="PS50023"/>
    </source>
</evidence>
<dbReference type="Gene3D" id="2.10.110.10">
    <property type="entry name" value="Cysteine Rich Protein"/>
    <property type="match status" value="3"/>
</dbReference>
<keyword evidence="1 4" id="KW-0479">Metal-binding</keyword>
<feature type="domain" description="LIM zinc-binding" evidence="6">
    <location>
        <begin position="189"/>
        <end position="250"/>
    </location>
</feature>
<dbReference type="EMBL" id="JBDODL010000339">
    <property type="protein sequence ID" value="MES1919607.1"/>
    <property type="molecule type" value="Genomic_DNA"/>
</dbReference>
<evidence type="ECO:0000256" key="3">
    <source>
        <dbReference type="ARBA" id="ARBA00023038"/>
    </source>
</evidence>
<dbReference type="InterPro" id="IPR001781">
    <property type="entry name" value="Znf_LIM"/>
</dbReference>
<feature type="region of interest" description="Disordered" evidence="5">
    <location>
        <begin position="102"/>
        <end position="156"/>
    </location>
</feature>
<evidence type="ECO:0000313" key="7">
    <source>
        <dbReference type="EMBL" id="MES1919607.1"/>
    </source>
</evidence>
<feature type="domain" description="LIM zinc-binding" evidence="6">
    <location>
        <begin position="41"/>
        <end position="102"/>
    </location>
</feature>
<keyword evidence="8" id="KW-1185">Reference proteome</keyword>
<evidence type="ECO:0000256" key="4">
    <source>
        <dbReference type="PROSITE-ProRule" id="PRU00125"/>
    </source>
</evidence>
<organism evidence="7 8">
    <name type="scientific">Bonamia ostreae</name>
    <dbReference type="NCBI Taxonomy" id="126728"/>
    <lineage>
        <taxon>Eukaryota</taxon>
        <taxon>Sar</taxon>
        <taxon>Rhizaria</taxon>
        <taxon>Endomyxa</taxon>
        <taxon>Ascetosporea</taxon>
        <taxon>Haplosporida</taxon>
        <taxon>Bonamia</taxon>
    </lineage>
</organism>
<dbReference type="PROSITE" id="PS00478">
    <property type="entry name" value="LIM_DOMAIN_1"/>
    <property type="match status" value="2"/>
</dbReference>
<dbReference type="SUPFAM" id="SSF57716">
    <property type="entry name" value="Glucocorticoid receptor-like (DNA-binding domain)"/>
    <property type="match status" value="3"/>
</dbReference>
<accession>A0ABV2AIV3</accession>
<dbReference type="Pfam" id="PF00412">
    <property type="entry name" value="LIM"/>
    <property type="match status" value="2"/>
</dbReference>
<keyword evidence="3 4" id="KW-0440">LIM domain</keyword>
<evidence type="ECO:0000256" key="5">
    <source>
        <dbReference type="SAM" id="MobiDB-lite"/>
    </source>
</evidence>
<sequence>MDAYKKAIGSKRKIISNASKWIKEKGKQTYKFPGDKTLHNPRCQLCEKLCYPAEKITHNGTPYHKNCLRCIYCGKKKAPADVSPIGETTFVCDQHKHKVLKSKKSKSKVSVQKPAEKKEQHSKNDNETEKETKSRLSRNPKMGVDQKEKTTESSGLTKIEEGVEWRAEGRKQVYNYPEDVKGPKKRIDPRCHKCGKTVYPAEKFTYEMIPYHRNCVRCLECKIKLTPSNATPFGDEDFLCNNHFQKVIGKINLRSRSRAPAANETNKTFKTTEDLSKGIKWSRSGKKQAYKYLEDLKEKPNPRCNFCGKTTYPAETVTYNSIPYHTACFRCLRCGKKLIGGDANPFGEENYLCNNHYNGVLMEIGTETKSKISKTEKTTTIVNVGLMLLKKFIV</sequence>
<keyword evidence="2 4" id="KW-0862">Zinc</keyword>
<feature type="non-terminal residue" evidence="7">
    <location>
        <position position="394"/>
    </location>
</feature>
<gene>
    <name evidence="7" type="primary">PLIM2a</name>
    <name evidence="7" type="ORF">MHBO_001407</name>
</gene>
<feature type="compositionally biased region" description="Basic and acidic residues" evidence="5">
    <location>
        <begin position="114"/>
        <end position="134"/>
    </location>
</feature>
<proteinExistence type="predicted"/>
<reference evidence="7 8" key="1">
    <citation type="journal article" date="2024" name="BMC Biol.">
        <title>Comparative genomics of Ascetosporea gives new insight into the evolutionary basis for animal parasitism in Rhizaria.</title>
        <authorList>
            <person name="Hiltunen Thoren M."/>
            <person name="Onut-Brannstrom I."/>
            <person name="Alfjorden A."/>
            <person name="Peckova H."/>
            <person name="Swords F."/>
            <person name="Hooper C."/>
            <person name="Holzer A.S."/>
            <person name="Bass D."/>
            <person name="Burki F."/>
        </authorList>
    </citation>
    <scope>NUCLEOTIDE SEQUENCE [LARGE SCALE GENOMIC DNA]</scope>
    <source>
        <strain evidence="7">20-A016</strain>
    </source>
</reference>
<dbReference type="PROSITE" id="PS50023">
    <property type="entry name" value="LIM_DOMAIN_2"/>
    <property type="match status" value="3"/>
</dbReference>
<protein>
    <submittedName>
        <fullName evidence="7">Zinc-binding domain present in Lin-11, Isl-1, Mec-3</fullName>
    </submittedName>
</protein>
<dbReference type="SMART" id="SM00132">
    <property type="entry name" value="LIM"/>
    <property type="match status" value="3"/>
</dbReference>